<dbReference type="PANTHER" id="PTHR43981:SF2">
    <property type="entry name" value="ENOYL-[ACYL-CARRIER-PROTEIN] REDUCTASE, MITOCHONDRIAL"/>
    <property type="match status" value="1"/>
</dbReference>
<comment type="caution">
    <text evidence="12">The sequence shown here is derived from an EMBL/GenBank/DDBJ whole genome shotgun (WGS) entry which is preliminary data.</text>
</comment>
<feature type="domain" description="Enoyl reductase (ER)" evidence="11">
    <location>
        <begin position="11"/>
        <end position="323"/>
    </location>
</feature>
<dbReference type="PANTHER" id="PTHR43981">
    <property type="entry name" value="ENOYL-[ACYL-CARRIER-PROTEIN] REDUCTASE, MITOCHONDRIAL"/>
    <property type="match status" value="1"/>
</dbReference>
<keyword evidence="2" id="KW-0444">Lipid biosynthesis</keyword>
<comment type="similarity">
    <text evidence="1">Belongs to the zinc-containing alcohol dehydrogenase family. Quinone oxidoreductase subfamily.</text>
</comment>
<dbReference type="Pfam" id="PF08240">
    <property type="entry name" value="ADH_N"/>
    <property type="match status" value="1"/>
</dbReference>
<dbReference type="EMBL" id="JAGFBF010000001">
    <property type="protein sequence ID" value="MBO2989286.1"/>
    <property type="molecule type" value="Genomic_DNA"/>
</dbReference>
<dbReference type="InterPro" id="IPR036291">
    <property type="entry name" value="NAD(P)-bd_dom_sf"/>
</dbReference>
<dbReference type="SUPFAM" id="SSF51735">
    <property type="entry name" value="NAD(P)-binding Rossmann-fold domains"/>
    <property type="match status" value="1"/>
</dbReference>
<keyword evidence="7" id="KW-0443">Lipid metabolism</keyword>
<accession>A0A939QJX7</accession>
<keyword evidence="13" id="KW-1185">Reference proteome</keyword>
<gene>
    <name evidence="12" type="ORF">J4H85_04650</name>
</gene>
<dbReference type="SUPFAM" id="SSF50129">
    <property type="entry name" value="GroES-like"/>
    <property type="match status" value="1"/>
</dbReference>
<keyword evidence="6" id="KW-0560">Oxidoreductase</keyword>
<evidence type="ECO:0000256" key="7">
    <source>
        <dbReference type="ARBA" id="ARBA00023098"/>
    </source>
</evidence>
<evidence type="ECO:0000256" key="3">
    <source>
        <dbReference type="ARBA" id="ARBA00022832"/>
    </source>
</evidence>
<dbReference type="InterPro" id="IPR020843">
    <property type="entry name" value="ER"/>
</dbReference>
<sequence>MRAVMHDTFGEPVDVLDVRERPIPEPGPGQVRLRITLATIHNHDLWTIRGTYGFKPELPAPAGTEVVGRVDALGEGVDSLEVGQRVVSGSSFGTWADFAVVDAAGLIPVPDAFPDESAAQLVSMPFSAIALLDFLQVERGQWIVQNAANGAVGRLLAQLAASRGVHVLSLVRRAGARDDLAAHGIANVVSTSDDDWRDQVATLTGGAPIVVGVDSAGGAATNDVVSLLAEEATLVVFGAMAASNMEISSGAVIFRSIRVIGFWGSKVSQEMNDDKKSALFGELLNAVASGAITLPVAAVYDADDVRTAVSPDAQSSRDGKVLLRFSDQ</sequence>
<organism evidence="12 13">
    <name type="scientific">Leucobacter tardus</name>
    <dbReference type="NCBI Taxonomy" id="501483"/>
    <lineage>
        <taxon>Bacteria</taxon>
        <taxon>Bacillati</taxon>
        <taxon>Actinomycetota</taxon>
        <taxon>Actinomycetes</taxon>
        <taxon>Micrococcales</taxon>
        <taxon>Microbacteriaceae</taxon>
        <taxon>Leucobacter</taxon>
    </lineage>
</organism>
<dbReference type="Gene3D" id="3.90.180.10">
    <property type="entry name" value="Medium-chain alcohol dehydrogenases, catalytic domain"/>
    <property type="match status" value="1"/>
</dbReference>
<dbReference type="CDD" id="cd08292">
    <property type="entry name" value="ETR_like_2"/>
    <property type="match status" value="1"/>
</dbReference>
<evidence type="ECO:0000256" key="6">
    <source>
        <dbReference type="ARBA" id="ARBA00023002"/>
    </source>
</evidence>
<keyword evidence="5" id="KW-0809">Transit peptide</keyword>
<evidence type="ECO:0000256" key="9">
    <source>
        <dbReference type="ARBA" id="ARBA00038963"/>
    </source>
</evidence>
<dbReference type="SMART" id="SM00829">
    <property type="entry name" value="PKS_ER"/>
    <property type="match status" value="1"/>
</dbReference>
<protein>
    <recommendedName>
        <fullName evidence="9">enoyl-[acyl-carrier-protein] reductase</fullName>
        <ecNumber evidence="9">1.3.1.104</ecNumber>
    </recommendedName>
</protein>
<keyword evidence="4" id="KW-0521">NADP</keyword>
<dbReference type="InterPro" id="IPR011032">
    <property type="entry name" value="GroES-like_sf"/>
</dbReference>
<evidence type="ECO:0000256" key="4">
    <source>
        <dbReference type="ARBA" id="ARBA00022857"/>
    </source>
</evidence>
<keyword evidence="3" id="KW-0276">Fatty acid metabolism</keyword>
<dbReference type="InterPro" id="IPR051034">
    <property type="entry name" value="Mito_Enoyl-ACP_Reductase"/>
</dbReference>
<evidence type="ECO:0000256" key="10">
    <source>
        <dbReference type="ARBA" id="ARBA00048843"/>
    </source>
</evidence>
<evidence type="ECO:0000313" key="13">
    <source>
        <dbReference type="Proteomes" id="UP000668403"/>
    </source>
</evidence>
<dbReference type="Proteomes" id="UP000668403">
    <property type="component" value="Unassembled WGS sequence"/>
</dbReference>
<dbReference type="RefSeq" id="WP_208237402.1">
    <property type="nucleotide sequence ID" value="NZ_BAAAQU010000001.1"/>
</dbReference>
<dbReference type="GO" id="GO:0006633">
    <property type="term" value="P:fatty acid biosynthetic process"/>
    <property type="evidence" value="ECO:0007669"/>
    <property type="project" value="UniProtKB-KW"/>
</dbReference>
<evidence type="ECO:0000256" key="8">
    <source>
        <dbReference type="ARBA" id="ARBA00023160"/>
    </source>
</evidence>
<evidence type="ECO:0000256" key="1">
    <source>
        <dbReference type="ARBA" id="ARBA00010371"/>
    </source>
</evidence>
<dbReference type="Gene3D" id="3.40.50.720">
    <property type="entry name" value="NAD(P)-binding Rossmann-like Domain"/>
    <property type="match status" value="1"/>
</dbReference>
<evidence type="ECO:0000256" key="5">
    <source>
        <dbReference type="ARBA" id="ARBA00022946"/>
    </source>
</evidence>
<evidence type="ECO:0000313" key="12">
    <source>
        <dbReference type="EMBL" id="MBO2989286.1"/>
    </source>
</evidence>
<dbReference type="InterPro" id="IPR013154">
    <property type="entry name" value="ADH-like_N"/>
</dbReference>
<evidence type="ECO:0000259" key="11">
    <source>
        <dbReference type="SMART" id="SM00829"/>
    </source>
</evidence>
<dbReference type="InterPro" id="IPR013149">
    <property type="entry name" value="ADH-like_C"/>
</dbReference>
<keyword evidence="8" id="KW-0275">Fatty acid biosynthesis</keyword>
<evidence type="ECO:0000256" key="2">
    <source>
        <dbReference type="ARBA" id="ARBA00022516"/>
    </source>
</evidence>
<dbReference type="AlphaFoldDB" id="A0A939QJX7"/>
<dbReference type="Pfam" id="PF00107">
    <property type="entry name" value="ADH_zinc_N"/>
    <property type="match status" value="1"/>
</dbReference>
<proteinExistence type="inferred from homology"/>
<dbReference type="GO" id="GO:0141148">
    <property type="term" value="F:enoyl-[acyl-carrier-protein] reductase (NADPH) activity"/>
    <property type="evidence" value="ECO:0007669"/>
    <property type="project" value="UniProtKB-EC"/>
</dbReference>
<name>A0A939QJX7_9MICO</name>
<reference evidence="12" key="1">
    <citation type="submission" date="2021-03" db="EMBL/GenBank/DDBJ databases">
        <title>Leucobacter chromiisoli sp. nov., isolated from chromium-containing soil of chemical plant.</title>
        <authorList>
            <person name="Xu Z."/>
        </authorList>
    </citation>
    <scope>NUCLEOTIDE SEQUENCE</scope>
    <source>
        <strain evidence="12">K 70/01</strain>
    </source>
</reference>
<dbReference type="EC" id="1.3.1.104" evidence="9"/>
<comment type="catalytic activity">
    <reaction evidence="10">
        <text>a 2,3-saturated acyl-[ACP] + NADP(+) = a (2E)-enoyl-[ACP] + NADPH + H(+)</text>
        <dbReference type="Rhea" id="RHEA:22564"/>
        <dbReference type="Rhea" id="RHEA-COMP:9925"/>
        <dbReference type="Rhea" id="RHEA-COMP:9926"/>
        <dbReference type="ChEBI" id="CHEBI:15378"/>
        <dbReference type="ChEBI" id="CHEBI:57783"/>
        <dbReference type="ChEBI" id="CHEBI:58349"/>
        <dbReference type="ChEBI" id="CHEBI:78784"/>
        <dbReference type="ChEBI" id="CHEBI:78785"/>
        <dbReference type="EC" id="1.3.1.104"/>
    </reaction>
</comment>